<reference evidence="3 4" key="1">
    <citation type="submission" date="2018-05" db="EMBL/GenBank/DDBJ databases">
        <title>Genomic Encyclopedia of Archaeal and Bacterial Type Strains, Phase II (KMG-II): from individual species to whole genera.</title>
        <authorList>
            <person name="Goeker M."/>
        </authorList>
    </citation>
    <scope>NUCLEOTIDE SEQUENCE [LARGE SCALE GENOMIC DNA]</scope>
    <source>
        <strain evidence="3 4">DSM 19975</strain>
    </source>
</reference>
<dbReference type="PANTHER" id="PTHR31616">
    <property type="entry name" value="TREHALASE"/>
    <property type="match status" value="1"/>
</dbReference>
<sequence>MKHQERPYQPIENYGIIGNMQTVALVSLRGSIDFMSFPRFDSPTIFASLLDSKKGGYFAVEPQLDYATTKQLYIPGTAILLTRFFADGGIAEITDYMPLPHTGGVSVCAIVRKITPVRGAIKFKMNCVPRFDYAGARHEAELKENGIIFRSINDGNAKLKLMADITLKLKKADGYAEFTLKEGEVAHIVLESMEEGSEQAFSNIDYYVKQTYRETIHLWRTWLNKTNYKGRYSEHIYRSAITLKLLTSAQFGSVVAAPTFGLPETIGGNRNWDYRFTWIRDAAFTMYAFLALGMNDEATAFLDWIFNLCQETKLQLLYHIDGRAGVKEVELKHLDGYKGSKPVRIGNGAAQQTQIDIYGELIDTIYIYNKTYKPITYQFWELITKQVECVISDWQLPDHGIWEIRNEKKEFLHTRLMCWVAMDRAIKIAEHRAFPYPEAEWRAVRDEIYKDIYDNFWNDEVGAWVQYKGGHHVDASALLMPLTHYISPLEPRWLSTMKVIDKELKLDVLINRYQNSIEKVDGLDGEEGTFNMCSFWYIEALAKTGEIDRAVESFEKMMGYANHLGLFSEELGKKGEHLGNFPQAFTHLALISAALELDKQLGRQRELTL</sequence>
<evidence type="ECO:0000313" key="4">
    <source>
        <dbReference type="Proteomes" id="UP000245678"/>
    </source>
</evidence>
<keyword evidence="4" id="KW-1185">Reference proteome</keyword>
<gene>
    <name evidence="3" type="ORF">LX99_04962</name>
</gene>
<dbReference type="InterPro" id="IPR008928">
    <property type="entry name" value="6-hairpin_glycosidase_sf"/>
</dbReference>
<dbReference type="GO" id="GO:0005975">
    <property type="term" value="P:carbohydrate metabolic process"/>
    <property type="evidence" value="ECO:0007669"/>
    <property type="project" value="InterPro"/>
</dbReference>
<protein>
    <submittedName>
        <fullName evidence="3">GH15 family glucan-1,4-alpha-glucosidase</fullName>
    </submittedName>
</protein>
<dbReference type="Pfam" id="PF19291">
    <property type="entry name" value="TREH_N"/>
    <property type="match status" value="1"/>
</dbReference>
<dbReference type="GO" id="GO:0004553">
    <property type="term" value="F:hydrolase activity, hydrolyzing O-glycosyl compounds"/>
    <property type="evidence" value="ECO:0007669"/>
    <property type="project" value="UniProtKB-ARBA"/>
</dbReference>
<dbReference type="EMBL" id="QGHA01000020">
    <property type="protein sequence ID" value="PWK66333.1"/>
    <property type="molecule type" value="Genomic_DNA"/>
</dbReference>
<proteinExistence type="predicted"/>
<dbReference type="Pfam" id="PF00723">
    <property type="entry name" value="Glyco_hydro_15"/>
    <property type="match status" value="1"/>
</dbReference>
<name>A0A316GUI4_9SPHI</name>
<dbReference type="InterPro" id="IPR045582">
    <property type="entry name" value="Trehalase-like_N"/>
</dbReference>
<feature type="domain" description="GH15-like" evidence="1">
    <location>
        <begin position="230"/>
        <end position="594"/>
    </location>
</feature>
<feature type="domain" description="Trehalase-like N-terminal" evidence="2">
    <location>
        <begin position="9"/>
        <end position="153"/>
    </location>
</feature>
<dbReference type="Proteomes" id="UP000245678">
    <property type="component" value="Unassembled WGS sequence"/>
</dbReference>
<dbReference type="RefSeq" id="WP_109610846.1">
    <property type="nucleotide sequence ID" value="NZ_QGHA01000020.1"/>
</dbReference>
<evidence type="ECO:0000259" key="1">
    <source>
        <dbReference type="Pfam" id="PF00723"/>
    </source>
</evidence>
<evidence type="ECO:0000259" key="2">
    <source>
        <dbReference type="Pfam" id="PF19291"/>
    </source>
</evidence>
<dbReference type="InterPro" id="IPR011613">
    <property type="entry name" value="GH15-like"/>
</dbReference>
<accession>A0A316GUI4</accession>
<dbReference type="PANTHER" id="PTHR31616:SF0">
    <property type="entry name" value="GLUCAN 1,4-ALPHA-GLUCOSIDASE"/>
    <property type="match status" value="1"/>
</dbReference>
<dbReference type="AlphaFoldDB" id="A0A316GUI4"/>
<evidence type="ECO:0000313" key="3">
    <source>
        <dbReference type="EMBL" id="PWK66333.1"/>
    </source>
</evidence>
<dbReference type="Gene3D" id="1.50.10.10">
    <property type="match status" value="1"/>
</dbReference>
<comment type="caution">
    <text evidence="3">The sequence shown here is derived from an EMBL/GenBank/DDBJ whole genome shotgun (WGS) entry which is preliminary data.</text>
</comment>
<dbReference type="SUPFAM" id="SSF48208">
    <property type="entry name" value="Six-hairpin glycosidases"/>
    <property type="match status" value="1"/>
</dbReference>
<dbReference type="InterPro" id="IPR012341">
    <property type="entry name" value="6hp_glycosidase-like_sf"/>
</dbReference>
<organism evidence="3 4">
    <name type="scientific">Mucilaginibacter oryzae</name>
    <dbReference type="NCBI Taxonomy" id="468058"/>
    <lineage>
        <taxon>Bacteria</taxon>
        <taxon>Pseudomonadati</taxon>
        <taxon>Bacteroidota</taxon>
        <taxon>Sphingobacteriia</taxon>
        <taxon>Sphingobacteriales</taxon>
        <taxon>Sphingobacteriaceae</taxon>
        <taxon>Mucilaginibacter</taxon>
    </lineage>
</organism>